<feature type="region of interest" description="Disordered" evidence="1">
    <location>
        <begin position="1"/>
        <end position="24"/>
    </location>
</feature>
<evidence type="ECO:0000313" key="2">
    <source>
        <dbReference type="EMBL" id="CAJ1916735.1"/>
    </source>
</evidence>
<protein>
    <submittedName>
        <fullName evidence="2">Uncharacterized protein</fullName>
    </submittedName>
</protein>
<dbReference type="Proteomes" id="UP001295423">
    <property type="component" value="Unassembled WGS sequence"/>
</dbReference>
<dbReference type="InterPro" id="IPR046336">
    <property type="entry name" value="Lon_prtase_N_sf"/>
</dbReference>
<keyword evidence="3" id="KW-1185">Reference proteome</keyword>
<organism evidence="2 3">
    <name type="scientific">Cylindrotheca closterium</name>
    <dbReference type="NCBI Taxonomy" id="2856"/>
    <lineage>
        <taxon>Eukaryota</taxon>
        <taxon>Sar</taxon>
        <taxon>Stramenopiles</taxon>
        <taxon>Ochrophyta</taxon>
        <taxon>Bacillariophyta</taxon>
        <taxon>Bacillariophyceae</taxon>
        <taxon>Bacillariophycidae</taxon>
        <taxon>Bacillariales</taxon>
        <taxon>Bacillariaceae</taxon>
        <taxon>Cylindrotheca</taxon>
    </lineage>
</organism>
<proteinExistence type="predicted"/>
<accession>A0AAD2CB32</accession>
<comment type="caution">
    <text evidence="2">The sequence shown here is derived from an EMBL/GenBank/DDBJ whole genome shotgun (WGS) entry which is preliminary data.</text>
</comment>
<gene>
    <name evidence="2" type="ORF">CYCCA115_LOCUS759</name>
</gene>
<dbReference type="InterPro" id="IPR015947">
    <property type="entry name" value="PUA-like_sf"/>
</dbReference>
<dbReference type="SUPFAM" id="SSF88697">
    <property type="entry name" value="PUA domain-like"/>
    <property type="match status" value="1"/>
</dbReference>
<name>A0AAD2CB32_9STRA</name>
<dbReference type="AlphaFoldDB" id="A0AAD2CB32"/>
<dbReference type="EMBL" id="CAKOGP040000001">
    <property type="protein sequence ID" value="CAJ1916735.1"/>
    <property type="molecule type" value="Genomic_DNA"/>
</dbReference>
<evidence type="ECO:0000256" key="1">
    <source>
        <dbReference type="SAM" id="MobiDB-lite"/>
    </source>
</evidence>
<evidence type="ECO:0000313" key="3">
    <source>
        <dbReference type="Proteomes" id="UP001295423"/>
    </source>
</evidence>
<feature type="compositionally biased region" description="Polar residues" evidence="1">
    <location>
        <begin position="12"/>
        <end position="22"/>
    </location>
</feature>
<sequence length="280" mass="32134">MTEAGKEFNELSADTQDASNTPQERREKVFHFFSELHEDIANHILLFIADAPLEQSTERGNKNALSSLTHIVPLVNKTFQDMSSTDFFWKESLLRQLNRDDSQRYHWQSGLRQLLPKGTELSLEADKLDTVLQETKEKCYKDLYRRIMTTYIQGQYPIFIMPCQLRLGEAYGLHLFEPRYRIMVRDILESSGNYNAATEQAGADLSSEEDGRKPPLLIHACLGGRLSPGEYACLVQLVHCTLYDYGTADVMLLPISWVRMDKLWVRPSSGDLFYAKATRV</sequence>
<reference evidence="2" key="1">
    <citation type="submission" date="2023-08" db="EMBL/GenBank/DDBJ databases">
        <authorList>
            <person name="Audoor S."/>
            <person name="Bilcke G."/>
        </authorList>
    </citation>
    <scope>NUCLEOTIDE SEQUENCE</scope>
</reference>
<dbReference type="Gene3D" id="2.30.130.40">
    <property type="entry name" value="LON domain-like"/>
    <property type="match status" value="1"/>
</dbReference>